<dbReference type="PROSITE" id="PS50045">
    <property type="entry name" value="SIGMA54_INTERACT_4"/>
    <property type="match status" value="1"/>
</dbReference>
<keyword evidence="5" id="KW-0597">Phosphoprotein</keyword>
<accession>A4CDW9</accession>
<proteinExistence type="predicted"/>
<dbReference type="Pfam" id="PF25601">
    <property type="entry name" value="AAA_lid_14"/>
    <property type="match status" value="1"/>
</dbReference>
<dbReference type="SMART" id="SM00448">
    <property type="entry name" value="REC"/>
    <property type="match status" value="1"/>
</dbReference>
<feature type="modified residue" description="4-aspartylphosphate" evidence="5">
    <location>
        <position position="56"/>
    </location>
</feature>
<evidence type="ECO:0000256" key="3">
    <source>
        <dbReference type="ARBA" id="ARBA00023015"/>
    </source>
</evidence>
<sequence length="458" mass="50841">MTRHAPLILIADDDNDIRFSLSLLLAQAGYRTLEADSIKSCEIQIQRHQPDLLLLDMNFSRDTTSGQEGLSLLQRLDLSKLPTILMTAWGTIELAVQGIKLGAKDFVEKPWQKTKLLTLIATYVANSRPDNASEKNSLAQPTMAASTSDWIAQSDAMQRITSLVANIAPTDANLLIIGENGTGKSQLAARIHHLSQRKNQPFITTNMAAIPESLFESELFGHQKGAFTDAKQNRLGCFASANQGTLLLDEIGALPFHLQAKLLQVLETQQFTPLGAEQSVKVNVRIIAATNQDLLQAISAGEFRQDLYYRLNTFIIELPPLRARIADILPLASFYLRQFATQYHKPTPQLAACAEQALQCYFWPGNVRELRHVMERAVLLHANSTSQLLSADLMLPNHNAQPNQPALDSLALHTVERQQIEAALQQTQGNVSQAAVRLGISRHALYRRMQKYQLNVGN</sequence>
<dbReference type="InterPro" id="IPR009057">
    <property type="entry name" value="Homeodomain-like_sf"/>
</dbReference>
<dbReference type="SMART" id="SM00382">
    <property type="entry name" value="AAA"/>
    <property type="match status" value="1"/>
</dbReference>
<reference evidence="8 9" key="1">
    <citation type="submission" date="2006-02" db="EMBL/GenBank/DDBJ databases">
        <authorList>
            <person name="Moran M.A."/>
            <person name="Kjelleberg S."/>
            <person name="Egan S."/>
            <person name="Saunders N."/>
            <person name="Thomas T."/>
            <person name="Ferriera S."/>
            <person name="Johnson J."/>
            <person name="Kravitz S."/>
            <person name="Halpern A."/>
            <person name="Remington K."/>
            <person name="Beeson K."/>
            <person name="Tran B."/>
            <person name="Rogers Y.-H."/>
            <person name="Friedman R."/>
            <person name="Venter J.C."/>
        </authorList>
    </citation>
    <scope>NUCLEOTIDE SEQUENCE [LARGE SCALE GENOMIC DNA]</scope>
    <source>
        <strain evidence="8 9">D2</strain>
    </source>
</reference>
<dbReference type="CDD" id="cd00009">
    <property type="entry name" value="AAA"/>
    <property type="match status" value="1"/>
</dbReference>
<dbReference type="InterPro" id="IPR058031">
    <property type="entry name" value="AAA_lid_NorR"/>
</dbReference>
<dbReference type="Gene3D" id="1.10.10.60">
    <property type="entry name" value="Homeodomain-like"/>
    <property type="match status" value="1"/>
</dbReference>
<dbReference type="SUPFAM" id="SSF52540">
    <property type="entry name" value="P-loop containing nucleoside triphosphate hydrolases"/>
    <property type="match status" value="1"/>
</dbReference>
<dbReference type="PANTHER" id="PTHR32071">
    <property type="entry name" value="TRANSCRIPTIONAL REGULATORY PROTEIN"/>
    <property type="match status" value="1"/>
</dbReference>
<dbReference type="InterPro" id="IPR002197">
    <property type="entry name" value="HTH_Fis"/>
</dbReference>
<dbReference type="InterPro" id="IPR011006">
    <property type="entry name" value="CheY-like_superfamily"/>
</dbReference>
<dbReference type="Gene3D" id="1.10.8.60">
    <property type="match status" value="1"/>
</dbReference>
<keyword evidence="1" id="KW-0547">Nucleotide-binding</keyword>
<evidence type="ECO:0000256" key="1">
    <source>
        <dbReference type="ARBA" id="ARBA00022741"/>
    </source>
</evidence>
<name>A4CDW9_9GAMM</name>
<dbReference type="RefSeq" id="WP_009839024.1">
    <property type="nucleotide sequence ID" value="NZ_AAOH01000007.1"/>
</dbReference>
<dbReference type="Pfam" id="PF02954">
    <property type="entry name" value="HTH_8"/>
    <property type="match status" value="1"/>
</dbReference>
<dbReference type="InterPro" id="IPR027417">
    <property type="entry name" value="P-loop_NTPase"/>
</dbReference>
<dbReference type="Pfam" id="PF00072">
    <property type="entry name" value="Response_reg"/>
    <property type="match status" value="1"/>
</dbReference>
<keyword evidence="3" id="KW-0805">Transcription regulation</keyword>
<dbReference type="EMBL" id="AAOH01000007">
    <property type="protein sequence ID" value="EAR27161.1"/>
    <property type="molecule type" value="Genomic_DNA"/>
</dbReference>
<dbReference type="Proteomes" id="UP000006201">
    <property type="component" value="Unassembled WGS sequence"/>
</dbReference>
<evidence type="ECO:0000313" key="9">
    <source>
        <dbReference type="Proteomes" id="UP000006201"/>
    </source>
</evidence>
<evidence type="ECO:0000256" key="2">
    <source>
        <dbReference type="ARBA" id="ARBA00022840"/>
    </source>
</evidence>
<dbReference type="InterPro" id="IPR003593">
    <property type="entry name" value="AAA+_ATPase"/>
</dbReference>
<dbReference type="PANTHER" id="PTHR32071:SF113">
    <property type="entry name" value="ALGINATE BIOSYNTHESIS TRANSCRIPTIONAL REGULATORY PROTEIN ALGB"/>
    <property type="match status" value="1"/>
</dbReference>
<dbReference type="SUPFAM" id="SSF46689">
    <property type="entry name" value="Homeodomain-like"/>
    <property type="match status" value="1"/>
</dbReference>
<dbReference type="Pfam" id="PF00158">
    <property type="entry name" value="Sigma54_activat"/>
    <property type="match status" value="1"/>
</dbReference>
<dbReference type="STRING" id="87626.PTD2_05805"/>
<evidence type="ECO:0000259" key="7">
    <source>
        <dbReference type="PROSITE" id="PS50110"/>
    </source>
</evidence>
<dbReference type="GO" id="GO:0000160">
    <property type="term" value="P:phosphorelay signal transduction system"/>
    <property type="evidence" value="ECO:0007669"/>
    <property type="project" value="InterPro"/>
</dbReference>
<dbReference type="OrthoDB" id="9804019at2"/>
<dbReference type="GO" id="GO:0006355">
    <property type="term" value="P:regulation of DNA-templated transcription"/>
    <property type="evidence" value="ECO:0007669"/>
    <property type="project" value="InterPro"/>
</dbReference>
<dbReference type="InterPro" id="IPR002078">
    <property type="entry name" value="Sigma_54_int"/>
</dbReference>
<feature type="domain" description="Sigma-54 factor interaction" evidence="6">
    <location>
        <begin position="150"/>
        <end position="379"/>
    </location>
</feature>
<keyword evidence="8" id="KW-0238">DNA-binding</keyword>
<evidence type="ECO:0000259" key="6">
    <source>
        <dbReference type="PROSITE" id="PS50045"/>
    </source>
</evidence>
<dbReference type="PROSITE" id="PS50110">
    <property type="entry name" value="RESPONSE_REGULATORY"/>
    <property type="match status" value="1"/>
</dbReference>
<dbReference type="PRINTS" id="PR01590">
    <property type="entry name" value="HTHFIS"/>
</dbReference>
<dbReference type="SUPFAM" id="SSF52172">
    <property type="entry name" value="CheY-like"/>
    <property type="match status" value="1"/>
</dbReference>
<gene>
    <name evidence="8" type="ORF">PTD2_05805</name>
</gene>
<keyword evidence="2" id="KW-0067">ATP-binding</keyword>
<dbReference type="GO" id="GO:0005524">
    <property type="term" value="F:ATP binding"/>
    <property type="evidence" value="ECO:0007669"/>
    <property type="project" value="UniProtKB-KW"/>
</dbReference>
<dbReference type="Gene3D" id="3.40.50.300">
    <property type="entry name" value="P-loop containing nucleotide triphosphate hydrolases"/>
    <property type="match status" value="1"/>
</dbReference>
<dbReference type="GO" id="GO:0043565">
    <property type="term" value="F:sequence-specific DNA binding"/>
    <property type="evidence" value="ECO:0007669"/>
    <property type="project" value="InterPro"/>
</dbReference>
<evidence type="ECO:0000313" key="8">
    <source>
        <dbReference type="EMBL" id="EAR27161.1"/>
    </source>
</evidence>
<dbReference type="Gene3D" id="3.40.50.2300">
    <property type="match status" value="1"/>
</dbReference>
<dbReference type="FunFam" id="3.40.50.300:FF:000006">
    <property type="entry name" value="DNA-binding transcriptional regulator NtrC"/>
    <property type="match status" value="1"/>
</dbReference>
<dbReference type="HOGENOM" id="CLU_000445_0_6_6"/>
<evidence type="ECO:0000256" key="5">
    <source>
        <dbReference type="PROSITE-ProRule" id="PRU00169"/>
    </source>
</evidence>
<dbReference type="PROSITE" id="PS00688">
    <property type="entry name" value="SIGMA54_INTERACT_3"/>
    <property type="match status" value="1"/>
</dbReference>
<keyword evidence="4" id="KW-0804">Transcription</keyword>
<dbReference type="InterPro" id="IPR025944">
    <property type="entry name" value="Sigma_54_int_dom_CS"/>
</dbReference>
<comment type="caution">
    <text evidence="8">The sequence shown here is derived from an EMBL/GenBank/DDBJ whole genome shotgun (WGS) entry which is preliminary data.</text>
</comment>
<dbReference type="InterPro" id="IPR001789">
    <property type="entry name" value="Sig_transdc_resp-reg_receiver"/>
</dbReference>
<dbReference type="eggNOG" id="COG2204">
    <property type="taxonomic scope" value="Bacteria"/>
</dbReference>
<keyword evidence="9" id="KW-1185">Reference proteome</keyword>
<organism evidence="8 9">
    <name type="scientific">Pseudoalteromonas tunicata D2</name>
    <dbReference type="NCBI Taxonomy" id="87626"/>
    <lineage>
        <taxon>Bacteria</taxon>
        <taxon>Pseudomonadati</taxon>
        <taxon>Pseudomonadota</taxon>
        <taxon>Gammaproteobacteria</taxon>
        <taxon>Alteromonadales</taxon>
        <taxon>Pseudoalteromonadaceae</taxon>
        <taxon>Pseudoalteromonas</taxon>
    </lineage>
</organism>
<dbReference type="AlphaFoldDB" id="A4CDW9"/>
<evidence type="ECO:0000256" key="4">
    <source>
        <dbReference type="ARBA" id="ARBA00023163"/>
    </source>
</evidence>
<feature type="domain" description="Response regulatory" evidence="7">
    <location>
        <begin position="7"/>
        <end position="124"/>
    </location>
</feature>
<protein>
    <submittedName>
        <fullName evidence="8">Sigma-54 dependent DNA-binding response regulator</fullName>
    </submittedName>
</protein>